<protein>
    <submittedName>
        <fullName evidence="1">Protein E6</fullName>
    </submittedName>
</protein>
<dbReference type="EMBL" id="CM051406">
    <property type="protein sequence ID" value="KAJ4703531.1"/>
    <property type="molecule type" value="Genomic_DNA"/>
</dbReference>
<organism evidence="1 2">
    <name type="scientific">Melia azedarach</name>
    <name type="common">Chinaberry tree</name>
    <dbReference type="NCBI Taxonomy" id="155640"/>
    <lineage>
        <taxon>Eukaryota</taxon>
        <taxon>Viridiplantae</taxon>
        <taxon>Streptophyta</taxon>
        <taxon>Embryophyta</taxon>
        <taxon>Tracheophyta</taxon>
        <taxon>Spermatophyta</taxon>
        <taxon>Magnoliopsida</taxon>
        <taxon>eudicotyledons</taxon>
        <taxon>Gunneridae</taxon>
        <taxon>Pentapetalae</taxon>
        <taxon>rosids</taxon>
        <taxon>malvids</taxon>
        <taxon>Sapindales</taxon>
        <taxon>Meliaceae</taxon>
        <taxon>Melia</taxon>
    </lineage>
</organism>
<sequence length="344" mass="39246">MAFSATNLICFLFLLTFFSAHIQARESQFFSKVPSSNGNNNVQVSATVPNKEEQSLTKQQQEPDFVPDTQKTTTTTTLNYQEQQQQSFGNKQQQEPAFVPETQNGYGLYGQENTVKYEPYTTPITSTASGSFEPYTTPSTSNDVKYEPYTTPSTSNDVKYESYTTPITSTPTGTFEPYNTPTTNTVNYEPYTTPTTSTVSTYAPYTTKAQTQESYNNNPNPYYYNNNYYNKNAFEAERESFGDSKFQHSGYTNLGNQNNFYTGYNNGEKLGMSDTRFLENGKYYYDIQNERSYHPSQYQQSSRGVVTGNPFNSRGYNANNENSYEYNSVEGYQNEENEFDELKD</sequence>
<comment type="caution">
    <text evidence="1">The sequence shown here is derived from an EMBL/GenBank/DDBJ whole genome shotgun (WGS) entry which is preliminary data.</text>
</comment>
<dbReference type="Proteomes" id="UP001164539">
    <property type="component" value="Chromosome 13"/>
</dbReference>
<reference evidence="1 2" key="1">
    <citation type="journal article" date="2023" name="Science">
        <title>Complex scaffold remodeling in plant triterpene biosynthesis.</title>
        <authorList>
            <person name="De La Pena R."/>
            <person name="Hodgson H."/>
            <person name="Liu J.C."/>
            <person name="Stephenson M.J."/>
            <person name="Martin A.C."/>
            <person name="Owen C."/>
            <person name="Harkess A."/>
            <person name="Leebens-Mack J."/>
            <person name="Jimenez L.E."/>
            <person name="Osbourn A."/>
            <person name="Sattely E.S."/>
        </authorList>
    </citation>
    <scope>NUCLEOTIDE SEQUENCE [LARGE SCALE GENOMIC DNA]</scope>
    <source>
        <strain evidence="2">cv. JPN11</strain>
        <tissue evidence="1">Leaf</tissue>
    </source>
</reference>
<gene>
    <name evidence="1" type="ORF">OWV82_023424</name>
</gene>
<evidence type="ECO:0000313" key="1">
    <source>
        <dbReference type="EMBL" id="KAJ4703531.1"/>
    </source>
</evidence>
<accession>A0ACC1WWI7</accession>
<proteinExistence type="predicted"/>
<evidence type="ECO:0000313" key="2">
    <source>
        <dbReference type="Proteomes" id="UP001164539"/>
    </source>
</evidence>
<keyword evidence="2" id="KW-1185">Reference proteome</keyword>
<name>A0ACC1WWI7_MELAZ</name>